<evidence type="ECO:0000313" key="2">
    <source>
        <dbReference type="EMBL" id="CAI0394971.1"/>
    </source>
</evidence>
<feature type="compositionally biased region" description="Basic residues" evidence="1">
    <location>
        <begin position="25"/>
        <end position="37"/>
    </location>
</feature>
<reference evidence="2" key="1">
    <citation type="submission" date="2022-08" db="EMBL/GenBank/DDBJ databases">
        <authorList>
            <person name="Gutierrez-Valencia J."/>
        </authorList>
    </citation>
    <scope>NUCLEOTIDE SEQUENCE</scope>
</reference>
<sequence>MRVETKDRCKIKLVREPARMEPEQKKRKFKPPPHKSKWTKKCGVFPMMTSVPPPPVVSLAIGGISWDSGLPSMNISPSHHSANMQRAIVTLLV</sequence>
<evidence type="ECO:0000256" key="1">
    <source>
        <dbReference type="SAM" id="MobiDB-lite"/>
    </source>
</evidence>
<feature type="region of interest" description="Disordered" evidence="1">
    <location>
        <begin position="17"/>
        <end position="37"/>
    </location>
</feature>
<proteinExistence type="predicted"/>
<dbReference type="EMBL" id="CAMGYJ010000003">
    <property type="protein sequence ID" value="CAI0394971.1"/>
    <property type="molecule type" value="Genomic_DNA"/>
</dbReference>
<dbReference type="AlphaFoldDB" id="A0AAV0IBT2"/>
<keyword evidence="3" id="KW-1185">Reference proteome</keyword>
<organism evidence="2 3">
    <name type="scientific">Linum tenue</name>
    <dbReference type="NCBI Taxonomy" id="586396"/>
    <lineage>
        <taxon>Eukaryota</taxon>
        <taxon>Viridiplantae</taxon>
        <taxon>Streptophyta</taxon>
        <taxon>Embryophyta</taxon>
        <taxon>Tracheophyta</taxon>
        <taxon>Spermatophyta</taxon>
        <taxon>Magnoliopsida</taxon>
        <taxon>eudicotyledons</taxon>
        <taxon>Gunneridae</taxon>
        <taxon>Pentapetalae</taxon>
        <taxon>rosids</taxon>
        <taxon>fabids</taxon>
        <taxon>Malpighiales</taxon>
        <taxon>Linaceae</taxon>
        <taxon>Linum</taxon>
    </lineage>
</organism>
<gene>
    <name evidence="2" type="ORF">LITE_LOCUS8544</name>
</gene>
<comment type="caution">
    <text evidence="2">The sequence shown here is derived from an EMBL/GenBank/DDBJ whole genome shotgun (WGS) entry which is preliminary data.</text>
</comment>
<evidence type="ECO:0000313" key="3">
    <source>
        <dbReference type="Proteomes" id="UP001154282"/>
    </source>
</evidence>
<protein>
    <submittedName>
        <fullName evidence="2">Uncharacterized protein</fullName>
    </submittedName>
</protein>
<dbReference type="Proteomes" id="UP001154282">
    <property type="component" value="Unassembled WGS sequence"/>
</dbReference>
<accession>A0AAV0IBT2</accession>
<name>A0AAV0IBT2_9ROSI</name>